<feature type="domain" description="Xylose isomerase-like TIM barrel" evidence="1">
    <location>
        <begin position="24"/>
        <end position="259"/>
    </location>
</feature>
<dbReference type="RefSeq" id="WP_085421366.1">
    <property type="nucleotide sequence ID" value="NZ_FXAF01000004.1"/>
</dbReference>
<keyword evidence="3" id="KW-1185">Reference proteome</keyword>
<sequence length="293" mass="32259">MNPIGLISIQFVRPFTRENFSVFSRMKSLGFDFVELLVPEKGELDLAETRKALEDAGLGIVLAARVNLSRDIASSRHEAHRGGIEYLKYCVDCASELGATIVGGPLTGSPLVYAARAPEPVAEDERIARKDRCVAALKEAGDTAADNGVQLAIEPLNRFESDVLCTCAQAIDLLDAVDHPSVNMMLDTFHMHMEEASMPESIRRAGKRLVHFQANENHRGFPGTGATDWTAIGRALVDIGYTGPMSMEPFRRNDDRFGVPIAQWRAPHEDETAKLTAACNFLHSTMLLAEHRR</sequence>
<dbReference type="OrthoDB" id="9801426at2"/>
<accession>A0A1X7DXH1</accession>
<name>A0A1X7DXH1_9HYPH</name>
<gene>
    <name evidence="2" type="ORF">SAMN02982989_0068</name>
</gene>
<dbReference type="InterPro" id="IPR036237">
    <property type="entry name" value="Xyl_isomerase-like_sf"/>
</dbReference>
<dbReference type="Proteomes" id="UP000192903">
    <property type="component" value="Unassembled WGS sequence"/>
</dbReference>
<dbReference type="AlphaFoldDB" id="A0A1X7DXH1"/>
<dbReference type="PANTHER" id="PTHR12110:SF41">
    <property type="entry name" value="INOSOSE DEHYDRATASE"/>
    <property type="match status" value="1"/>
</dbReference>
<evidence type="ECO:0000313" key="2">
    <source>
        <dbReference type="EMBL" id="SMF23494.1"/>
    </source>
</evidence>
<reference evidence="3" key="1">
    <citation type="submission" date="2017-04" db="EMBL/GenBank/DDBJ databases">
        <authorList>
            <person name="Varghese N."/>
            <person name="Submissions S."/>
        </authorList>
    </citation>
    <scope>NUCLEOTIDE SEQUENCE [LARGE SCALE GENOMIC DNA]</scope>
    <source>
        <strain evidence="3">B4P</strain>
    </source>
</reference>
<proteinExistence type="predicted"/>
<organism evidence="2 3">
    <name type="scientific">Xaviernesmea oryzae</name>
    <dbReference type="NCBI Taxonomy" id="464029"/>
    <lineage>
        <taxon>Bacteria</taxon>
        <taxon>Pseudomonadati</taxon>
        <taxon>Pseudomonadota</taxon>
        <taxon>Alphaproteobacteria</taxon>
        <taxon>Hyphomicrobiales</taxon>
        <taxon>Rhizobiaceae</taxon>
        <taxon>Rhizobium/Agrobacterium group</taxon>
        <taxon>Xaviernesmea</taxon>
    </lineage>
</organism>
<dbReference type="Gene3D" id="3.20.20.150">
    <property type="entry name" value="Divalent-metal-dependent TIM barrel enzymes"/>
    <property type="match status" value="1"/>
</dbReference>
<evidence type="ECO:0000313" key="3">
    <source>
        <dbReference type="Proteomes" id="UP000192903"/>
    </source>
</evidence>
<dbReference type="InterPro" id="IPR013022">
    <property type="entry name" value="Xyl_isomerase-like_TIM-brl"/>
</dbReference>
<dbReference type="Pfam" id="PF01261">
    <property type="entry name" value="AP_endonuc_2"/>
    <property type="match status" value="1"/>
</dbReference>
<dbReference type="SUPFAM" id="SSF51658">
    <property type="entry name" value="Xylose isomerase-like"/>
    <property type="match status" value="1"/>
</dbReference>
<protein>
    <submittedName>
        <fullName evidence="2">D-psicose/D-tagatose/L-ribulose 3-epimerase</fullName>
    </submittedName>
</protein>
<dbReference type="InterPro" id="IPR050312">
    <property type="entry name" value="IolE/XylAMocC-like"/>
</dbReference>
<dbReference type="STRING" id="464029.SAMN02982989_0068"/>
<dbReference type="EMBL" id="FXAF01000004">
    <property type="protein sequence ID" value="SMF23494.1"/>
    <property type="molecule type" value="Genomic_DNA"/>
</dbReference>
<evidence type="ECO:0000259" key="1">
    <source>
        <dbReference type="Pfam" id="PF01261"/>
    </source>
</evidence>
<dbReference type="PANTHER" id="PTHR12110">
    <property type="entry name" value="HYDROXYPYRUVATE ISOMERASE"/>
    <property type="match status" value="1"/>
</dbReference>